<proteinExistence type="predicted"/>
<dbReference type="EMBL" id="GBRH01192669">
    <property type="protein sequence ID" value="JAE05227.1"/>
    <property type="molecule type" value="Transcribed_RNA"/>
</dbReference>
<dbReference type="AlphaFoldDB" id="A0A0A9EYR4"/>
<organism evidence="1">
    <name type="scientific">Arundo donax</name>
    <name type="common">Giant reed</name>
    <name type="synonym">Donax arundinaceus</name>
    <dbReference type="NCBI Taxonomy" id="35708"/>
    <lineage>
        <taxon>Eukaryota</taxon>
        <taxon>Viridiplantae</taxon>
        <taxon>Streptophyta</taxon>
        <taxon>Embryophyta</taxon>
        <taxon>Tracheophyta</taxon>
        <taxon>Spermatophyta</taxon>
        <taxon>Magnoliopsida</taxon>
        <taxon>Liliopsida</taxon>
        <taxon>Poales</taxon>
        <taxon>Poaceae</taxon>
        <taxon>PACMAD clade</taxon>
        <taxon>Arundinoideae</taxon>
        <taxon>Arundineae</taxon>
        <taxon>Arundo</taxon>
    </lineage>
</organism>
<accession>A0A0A9EYR4</accession>
<reference evidence="1" key="1">
    <citation type="submission" date="2014-09" db="EMBL/GenBank/DDBJ databases">
        <authorList>
            <person name="Magalhaes I.L.F."/>
            <person name="Oliveira U."/>
            <person name="Santos F.R."/>
            <person name="Vidigal T.H.D.A."/>
            <person name="Brescovit A.D."/>
            <person name="Santos A.J."/>
        </authorList>
    </citation>
    <scope>NUCLEOTIDE SEQUENCE</scope>
    <source>
        <tissue evidence="1">Shoot tissue taken approximately 20 cm above the soil surface</tissue>
    </source>
</reference>
<protein>
    <submittedName>
        <fullName evidence="1">Uncharacterized protein</fullName>
    </submittedName>
</protein>
<reference evidence="1" key="2">
    <citation type="journal article" date="2015" name="Data Brief">
        <title>Shoot transcriptome of the giant reed, Arundo donax.</title>
        <authorList>
            <person name="Barrero R.A."/>
            <person name="Guerrero F.D."/>
            <person name="Moolhuijzen P."/>
            <person name="Goolsby J.A."/>
            <person name="Tidwell J."/>
            <person name="Bellgard S.E."/>
            <person name="Bellgard M.I."/>
        </authorList>
    </citation>
    <scope>NUCLEOTIDE SEQUENCE</scope>
    <source>
        <tissue evidence="1">Shoot tissue taken approximately 20 cm above the soil surface</tissue>
    </source>
</reference>
<sequence length="57" mass="6269">MSRGSCVSRSATLGSCLCLPSVICRCSSRRCLRRRRLSSCSAAFRTLMRKHGCGRST</sequence>
<name>A0A0A9EYR4_ARUDO</name>
<evidence type="ECO:0000313" key="1">
    <source>
        <dbReference type="EMBL" id="JAE05227.1"/>
    </source>
</evidence>